<evidence type="ECO:0000313" key="3">
    <source>
        <dbReference type="EMBL" id="KAH3684664.1"/>
    </source>
</evidence>
<dbReference type="Gene3D" id="3.60.21.10">
    <property type="match status" value="1"/>
</dbReference>
<dbReference type="PANTHER" id="PTHR12849:SF0">
    <property type="entry name" value="LARIAT DEBRANCHING ENZYME"/>
    <property type="match status" value="1"/>
</dbReference>
<evidence type="ECO:0000313" key="4">
    <source>
        <dbReference type="Proteomes" id="UP000774326"/>
    </source>
</evidence>
<dbReference type="Pfam" id="PF00149">
    <property type="entry name" value="Metallophos"/>
    <property type="match status" value="1"/>
</dbReference>
<dbReference type="InterPro" id="IPR004843">
    <property type="entry name" value="Calcineurin-like_PHP"/>
</dbReference>
<accession>A0A9P8TMZ5</accession>
<sequence>MPTTVKVAIQGCCHGELSKIYNQLTQLPQADQPELLIICGDFQCLRDESDYTSLNVPDKYKKLGSFQDYYQGKLKAPILTIFIGGNHEASDFLMELPFGGWVAENIYYLGFSNVIWFKGLRIAGISGIFKHFDFYKSHFEKLPLLGNDVKSCYHTRFEDELKMLLLLNSTDLNCFVSHDWPVGVTEYGNLYKLLKIKPFFKEDIQRGQLGSRMHWDLLQKLKPNYWFAAHLHVKFKAVVTHENLHKRKLSVASIDENKKVKNEEEIDLNLNLDEGLTDLKEKNNNFAAETNNKNQDEISLSFSDDDEEKGEEHPAISKGFKQTNFLALDKCTR</sequence>
<feature type="non-terminal residue" evidence="3">
    <location>
        <position position="333"/>
    </location>
</feature>
<dbReference type="GO" id="GO:0008419">
    <property type="term" value="F:RNA lariat debranching enzyme activity"/>
    <property type="evidence" value="ECO:0007669"/>
    <property type="project" value="TreeGrafter"/>
</dbReference>
<feature type="domain" description="Calcineurin-like phosphoesterase" evidence="2">
    <location>
        <begin position="6"/>
        <end position="233"/>
    </location>
</feature>
<dbReference type="PANTHER" id="PTHR12849">
    <property type="entry name" value="RNA LARIAT DEBRANCHING ENZYME"/>
    <property type="match status" value="1"/>
</dbReference>
<reference evidence="3" key="1">
    <citation type="journal article" date="2021" name="Open Biol.">
        <title>Shared evolutionary footprints suggest mitochondrial oxidative damage underlies multiple complex I losses in fungi.</title>
        <authorList>
            <person name="Schikora-Tamarit M.A."/>
            <person name="Marcet-Houben M."/>
            <person name="Nosek J."/>
            <person name="Gabaldon T."/>
        </authorList>
    </citation>
    <scope>NUCLEOTIDE SEQUENCE</scope>
    <source>
        <strain evidence="3">CBS2887</strain>
    </source>
</reference>
<dbReference type="OrthoDB" id="407609at2759"/>
<dbReference type="SUPFAM" id="SSF56300">
    <property type="entry name" value="Metallo-dependent phosphatases"/>
    <property type="match status" value="1"/>
</dbReference>
<proteinExistence type="predicted"/>
<keyword evidence="4" id="KW-1185">Reference proteome</keyword>
<gene>
    <name evidence="3" type="ORF">WICPIJ_004351</name>
</gene>
<dbReference type="AlphaFoldDB" id="A0A9P8TMZ5"/>
<dbReference type="GO" id="GO:0005634">
    <property type="term" value="C:nucleus"/>
    <property type="evidence" value="ECO:0007669"/>
    <property type="project" value="TreeGrafter"/>
</dbReference>
<organism evidence="3 4">
    <name type="scientific">Wickerhamomyces pijperi</name>
    <name type="common">Yeast</name>
    <name type="synonym">Pichia pijperi</name>
    <dbReference type="NCBI Taxonomy" id="599730"/>
    <lineage>
        <taxon>Eukaryota</taxon>
        <taxon>Fungi</taxon>
        <taxon>Dikarya</taxon>
        <taxon>Ascomycota</taxon>
        <taxon>Saccharomycotina</taxon>
        <taxon>Saccharomycetes</taxon>
        <taxon>Phaffomycetales</taxon>
        <taxon>Wickerhamomycetaceae</taxon>
        <taxon>Wickerhamomyces</taxon>
    </lineage>
</organism>
<name>A0A9P8TMZ5_WICPI</name>
<dbReference type="GO" id="GO:0000398">
    <property type="term" value="P:mRNA splicing, via spliceosome"/>
    <property type="evidence" value="ECO:0007669"/>
    <property type="project" value="TreeGrafter"/>
</dbReference>
<feature type="region of interest" description="Disordered" evidence="1">
    <location>
        <begin position="292"/>
        <end position="316"/>
    </location>
</feature>
<reference evidence="3" key="2">
    <citation type="submission" date="2021-01" db="EMBL/GenBank/DDBJ databases">
        <authorList>
            <person name="Schikora-Tamarit M.A."/>
        </authorList>
    </citation>
    <scope>NUCLEOTIDE SEQUENCE</scope>
    <source>
        <strain evidence="3">CBS2887</strain>
    </source>
</reference>
<evidence type="ECO:0000256" key="1">
    <source>
        <dbReference type="SAM" id="MobiDB-lite"/>
    </source>
</evidence>
<evidence type="ECO:0000259" key="2">
    <source>
        <dbReference type="Pfam" id="PF00149"/>
    </source>
</evidence>
<dbReference type="EMBL" id="JAEUBG010002365">
    <property type="protein sequence ID" value="KAH3684664.1"/>
    <property type="molecule type" value="Genomic_DNA"/>
</dbReference>
<dbReference type="InterPro" id="IPR029052">
    <property type="entry name" value="Metallo-depent_PP-like"/>
</dbReference>
<protein>
    <recommendedName>
        <fullName evidence="2">Calcineurin-like phosphoesterase domain-containing protein</fullName>
    </recommendedName>
</protein>
<dbReference type="Proteomes" id="UP000774326">
    <property type="component" value="Unassembled WGS sequence"/>
</dbReference>
<comment type="caution">
    <text evidence="3">The sequence shown here is derived from an EMBL/GenBank/DDBJ whole genome shotgun (WGS) entry which is preliminary data.</text>
</comment>